<dbReference type="InterPro" id="IPR033949">
    <property type="entry name" value="CobQ_GATase1"/>
</dbReference>
<dbReference type="InterPro" id="IPR011698">
    <property type="entry name" value="GATase_3"/>
</dbReference>
<keyword evidence="2" id="KW-0169">Cobalamin biosynthesis</keyword>
<reference evidence="5" key="1">
    <citation type="submission" date="2022-05" db="EMBL/GenBank/DDBJ databases">
        <title>A methanotrophic Mycobacterium dominates a cave microbial ecosystem.</title>
        <authorList>
            <person name="Van Spanning R.J.M."/>
            <person name="Guan Q."/>
            <person name="Melkonian C."/>
            <person name="Gallant J."/>
            <person name="Polerecky L."/>
            <person name="Flot J.-F."/>
            <person name="Brandt B.W."/>
            <person name="Braster M."/>
            <person name="Iturbe Espinoza P."/>
            <person name="Aerts J."/>
            <person name="Meima-Franke M."/>
            <person name="Piersma S.R."/>
            <person name="Bunduc C."/>
            <person name="Ummels R."/>
            <person name="Pain A."/>
            <person name="Fleming E.J."/>
            <person name="van der Wel N."/>
            <person name="Gherman V.D."/>
            <person name="Sarbu S.M."/>
            <person name="Bodelier P.L.E."/>
            <person name="Bitter W."/>
        </authorList>
    </citation>
    <scope>NUCLEOTIDE SEQUENCE</scope>
    <source>
        <strain evidence="5">Sulfur Cave</strain>
    </source>
</reference>
<dbReference type="Pfam" id="PF07685">
    <property type="entry name" value="GATase_3"/>
    <property type="match status" value="1"/>
</dbReference>
<keyword evidence="1 2" id="KW-0315">Glutamine amidotransferase</keyword>
<gene>
    <name evidence="2" type="primary">cobQ</name>
    <name evidence="5" type="ORF">M5I08_19295</name>
</gene>
<name>A0ABY4QGZ0_9MYCO</name>
<accession>A0ABY4QGZ0</accession>
<feature type="active site" description="Nucleophile" evidence="2">
    <location>
        <position position="338"/>
    </location>
</feature>
<feature type="domain" description="CobB/CobQ-like glutamine amidotransferase" evidence="4">
    <location>
        <begin position="259"/>
        <end position="431"/>
    </location>
</feature>
<dbReference type="NCBIfam" id="NF001989">
    <property type="entry name" value="PRK00784.1"/>
    <property type="match status" value="1"/>
</dbReference>
<evidence type="ECO:0000256" key="2">
    <source>
        <dbReference type="HAMAP-Rule" id="MF_00028"/>
    </source>
</evidence>
<dbReference type="Pfam" id="PF01656">
    <property type="entry name" value="CbiA"/>
    <property type="match status" value="1"/>
</dbReference>
<feature type="domain" description="CobQ/CobB/MinD/ParA nucleotide binding" evidence="3">
    <location>
        <begin position="6"/>
        <end position="231"/>
    </location>
</feature>
<dbReference type="InterPro" id="IPR004459">
    <property type="entry name" value="CobQ_synth"/>
</dbReference>
<dbReference type="EMBL" id="CP097320">
    <property type="protein sequence ID" value="UQX10272.1"/>
    <property type="molecule type" value="Genomic_DNA"/>
</dbReference>
<dbReference type="CDD" id="cd05389">
    <property type="entry name" value="CobQ_N"/>
    <property type="match status" value="1"/>
</dbReference>
<comment type="function">
    <text evidence="2">Catalyzes amidations at positions B, D, E, and G on adenosylcobyrinic A,C-diamide. NH(2) groups are provided by glutamine, and one molecule of ATP is hydrogenolyzed for each amidation.</text>
</comment>
<dbReference type="PANTHER" id="PTHR21343">
    <property type="entry name" value="DETHIOBIOTIN SYNTHETASE"/>
    <property type="match status" value="1"/>
</dbReference>
<evidence type="ECO:0000313" key="5">
    <source>
        <dbReference type="EMBL" id="UQX10272.1"/>
    </source>
</evidence>
<protein>
    <recommendedName>
        <fullName evidence="2">Cobyric acid synthase</fullName>
    </recommendedName>
</protein>
<dbReference type="PROSITE" id="PS51274">
    <property type="entry name" value="GATASE_COBBQ"/>
    <property type="match status" value="1"/>
</dbReference>
<dbReference type="InterPro" id="IPR002586">
    <property type="entry name" value="CobQ/CobB/MinD/ParA_Nub-bd_dom"/>
</dbReference>
<dbReference type="HAMAP" id="MF_00028">
    <property type="entry name" value="CobQ"/>
    <property type="match status" value="1"/>
</dbReference>
<keyword evidence="6" id="KW-1185">Reference proteome</keyword>
<evidence type="ECO:0000256" key="1">
    <source>
        <dbReference type="ARBA" id="ARBA00022962"/>
    </source>
</evidence>
<dbReference type="NCBIfam" id="TIGR00313">
    <property type="entry name" value="cobQ"/>
    <property type="match status" value="1"/>
</dbReference>
<comment type="pathway">
    <text evidence="2">Cofactor biosynthesis; adenosylcobalamin biosynthesis.</text>
</comment>
<dbReference type="PANTHER" id="PTHR21343:SF1">
    <property type="entry name" value="COBYRIC ACID SYNTHASE"/>
    <property type="match status" value="1"/>
</dbReference>
<proteinExistence type="inferred from homology"/>
<dbReference type="CDD" id="cd01750">
    <property type="entry name" value="GATase1_CobQ"/>
    <property type="match status" value="1"/>
</dbReference>
<dbReference type="InterPro" id="IPR047045">
    <property type="entry name" value="CobQ_N"/>
</dbReference>
<dbReference type="Proteomes" id="UP001056610">
    <property type="component" value="Chromosome"/>
</dbReference>
<evidence type="ECO:0000313" key="6">
    <source>
        <dbReference type="Proteomes" id="UP001056610"/>
    </source>
</evidence>
<organism evidence="5 6">
    <name type="scientific">Candidatus Mycobacterium methanotrophicum</name>
    <dbReference type="NCBI Taxonomy" id="2943498"/>
    <lineage>
        <taxon>Bacteria</taxon>
        <taxon>Bacillati</taxon>
        <taxon>Actinomycetota</taxon>
        <taxon>Actinomycetes</taxon>
        <taxon>Mycobacteriales</taxon>
        <taxon>Mycobacteriaceae</taxon>
        <taxon>Mycobacterium</taxon>
    </lineage>
</organism>
<evidence type="ECO:0000259" key="3">
    <source>
        <dbReference type="Pfam" id="PF01656"/>
    </source>
</evidence>
<evidence type="ECO:0000259" key="4">
    <source>
        <dbReference type="Pfam" id="PF07685"/>
    </source>
</evidence>
<feature type="active site" evidence="2">
    <location>
        <position position="423"/>
    </location>
</feature>
<comment type="similarity">
    <text evidence="2">Belongs to the CobB/CobQ family. CobQ subfamily.</text>
</comment>
<sequence>MSGALLVAGTSSDAGKSTVVAGLCRLLARKGIRVAPFKAQNMSNNSAVTVEGGEIGRAQAMQARAAGLAPSVRFNPILLKPGSDTTSQLVIRGQAADSVTATGYWSHPNRLLDIVLDELSQLRSEFDAVICEGAGSPAEINLRATDLANMGLARAANVPVILVGDIDRGGLLAHLFGTVAVLEPDDQALVAGFIVNKFRGDAALLEPGLRQLAELTGRPTYGVLPYCDDLWLDAEDSVSALAHRVIGRPQPPRGSGWLRVAVPRLPRISNSTDIEALACEPGVLVRWVSQSADLVDADVVVLPGTKATVADLGWLRERGLDSAIAAHAAAGRTVLGICGGFQMLCRWIDDAVESGSGRVAAIGMLDADIVFAPDKVLRRWQSTLHGYEIHHGRLSRCAEAGWFEVNGFPQGYRRGQVFGTHWHGLFDNDDFRRRWLTDVAAATGRDGFVVADDIDVPARRDGQLDMMADLLDAHLDVDAAIGLLGSGPPPRPTVIAALH</sequence>
<dbReference type="RefSeq" id="WP_219065536.1">
    <property type="nucleotide sequence ID" value="NZ_CAJUXY010000001.1"/>
</dbReference>